<keyword evidence="2" id="KW-1185">Reference proteome</keyword>
<dbReference type="EMBL" id="JAIZAY010000023">
    <property type="protein sequence ID" value="KAJ8019968.1"/>
    <property type="molecule type" value="Genomic_DNA"/>
</dbReference>
<comment type="caution">
    <text evidence="1">The sequence shown here is derived from an EMBL/GenBank/DDBJ whole genome shotgun (WGS) entry which is preliminary data.</text>
</comment>
<dbReference type="Proteomes" id="UP001152320">
    <property type="component" value="Chromosome 23"/>
</dbReference>
<reference evidence="1" key="1">
    <citation type="submission" date="2021-10" db="EMBL/GenBank/DDBJ databases">
        <title>Tropical sea cucumber genome reveals ecological adaptation and Cuvierian tubules defense mechanism.</title>
        <authorList>
            <person name="Chen T."/>
        </authorList>
    </citation>
    <scope>NUCLEOTIDE SEQUENCE</scope>
    <source>
        <strain evidence="1">Nanhai2018</strain>
        <tissue evidence="1">Muscle</tissue>
    </source>
</reference>
<accession>A0A9Q1BC13</accession>
<name>A0A9Q1BC13_HOLLE</name>
<gene>
    <name evidence="1" type="ORF">HOLleu_41764</name>
</gene>
<dbReference type="AlphaFoldDB" id="A0A9Q1BC13"/>
<evidence type="ECO:0000313" key="2">
    <source>
        <dbReference type="Proteomes" id="UP001152320"/>
    </source>
</evidence>
<proteinExistence type="predicted"/>
<sequence>MGDINHLQDYTKTTVITDPKIIVTKKAKPTTNNDAGQTVTEVNSFDEVTYTPMMPFNANSDQDMYSKSSPSAMSVNVKRSRHQLHSTPVRGTDHKVFHSRSSIAKTKPSAQDYRLQLGLPPVGENIKKNELHTSISIEDDYSDEPEFESTVIQPATETTGLSDPFGCGQVGLEIPGKRWVQEHLLGNTPSVPTCNQLEVLPPDNTHQTTVKKSGNEVGQNSARIQFRNFHGLDSEYDNLQRAKQKVQHHIQSTTVLKVENKMEQLSSDKTQHHQHSNGAVKTLNKMETLPHNTQHHKQSTTMLKVENEIEHHSSHKTKHQTHPNGVVKTLNKMERLTPVRVFLF</sequence>
<organism evidence="1 2">
    <name type="scientific">Holothuria leucospilota</name>
    <name type="common">Black long sea cucumber</name>
    <name type="synonym">Mertensiothuria leucospilota</name>
    <dbReference type="NCBI Taxonomy" id="206669"/>
    <lineage>
        <taxon>Eukaryota</taxon>
        <taxon>Metazoa</taxon>
        <taxon>Echinodermata</taxon>
        <taxon>Eleutherozoa</taxon>
        <taxon>Echinozoa</taxon>
        <taxon>Holothuroidea</taxon>
        <taxon>Aspidochirotacea</taxon>
        <taxon>Aspidochirotida</taxon>
        <taxon>Holothuriidae</taxon>
        <taxon>Holothuria</taxon>
    </lineage>
</organism>
<protein>
    <submittedName>
        <fullName evidence="1">Uncharacterized protein</fullName>
    </submittedName>
</protein>
<evidence type="ECO:0000313" key="1">
    <source>
        <dbReference type="EMBL" id="KAJ8019968.1"/>
    </source>
</evidence>